<evidence type="ECO:0000259" key="2">
    <source>
        <dbReference type="Pfam" id="PF24883"/>
    </source>
</evidence>
<keyword evidence="4" id="KW-1185">Reference proteome</keyword>
<accession>A0A067MMV6</accession>
<dbReference type="OrthoDB" id="5106486at2759"/>
<feature type="domain" description="Nephrocystin 3-like N-terminal" evidence="2">
    <location>
        <begin position="26"/>
        <end position="142"/>
    </location>
</feature>
<dbReference type="InParanoid" id="A0A067MMV6"/>
<dbReference type="HOGENOM" id="CLU_000288_6_8_1"/>
<dbReference type="Proteomes" id="UP000027195">
    <property type="component" value="Unassembled WGS sequence"/>
</dbReference>
<feature type="non-terminal residue" evidence="3">
    <location>
        <position position="152"/>
    </location>
</feature>
<dbReference type="SUPFAM" id="SSF52540">
    <property type="entry name" value="P-loop containing nucleoside triphosphate hydrolases"/>
    <property type="match status" value="1"/>
</dbReference>
<dbReference type="Gene3D" id="3.40.50.300">
    <property type="entry name" value="P-loop containing nucleotide triphosphate hydrolases"/>
    <property type="match status" value="1"/>
</dbReference>
<proteinExistence type="predicted"/>
<dbReference type="STRING" id="930990.A0A067MMV6"/>
<dbReference type="EMBL" id="KL198045">
    <property type="protein sequence ID" value="KDQ13217.1"/>
    <property type="molecule type" value="Genomic_DNA"/>
</dbReference>
<protein>
    <recommendedName>
        <fullName evidence="2">Nephrocystin 3-like N-terminal domain-containing protein</fullName>
    </recommendedName>
</protein>
<dbReference type="AlphaFoldDB" id="A0A067MMV6"/>
<evidence type="ECO:0000313" key="4">
    <source>
        <dbReference type="Proteomes" id="UP000027195"/>
    </source>
</evidence>
<evidence type="ECO:0000256" key="1">
    <source>
        <dbReference type="ARBA" id="ARBA00022737"/>
    </source>
</evidence>
<dbReference type="InterPro" id="IPR056884">
    <property type="entry name" value="NPHP3-like_N"/>
</dbReference>
<gene>
    <name evidence="3" type="ORF">BOTBODRAFT_111806</name>
</gene>
<dbReference type="Pfam" id="PF24883">
    <property type="entry name" value="NPHP3_N"/>
    <property type="match status" value="1"/>
</dbReference>
<organism evidence="3 4">
    <name type="scientific">Botryobasidium botryosum (strain FD-172 SS1)</name>
    <dbReference type="NCBI Taxonomy" id="930990"/>
    <lineage>
        <taxon>Eukaryota</taxon>
        <taxon>Fungi</taxon>
        <taxon>Dikarya</taxon>
        <taxon>Basidiomycota</taxon>
        <taxon>Agaricomycotina</taxon>
        <taxon>Agaricomycetes</taxon>
        <taxon>Cantharellales</taxon>
        <taxon>Botryobasidiaceae</taxon>
        <taxon>Botryobasidium</taxon>
    </lineage>
</organism>
<sequence length="152" mass="16818">MAILDKLPYAAGATWDREQACLPNTREALLDDIWQWIVSSEPRGSAEILCLTGVAGSGKSAIAHTIARRCYDEGLLASCFFFSRDVADRNNPKKLLSTIARDIARDLRVRDHICMAIERDQSLATAPLSLQFDSLILAPCLQHPPKLPMVII</sequence>
<name>A0A067MMV6_BOTB1</name>
<reference evidence="4" key="1">
    <citation type="journal article" date="2014" name="Proc. Natl. Acad. Sci. U.S.A.">
        <title>Extensive sampling of basidiomycete genomes demonstrates inadequacy of the white-rot/brown-rot paradigm for wood decay fungi.</title>
        <authorList>
            <person name="Riley R."/>
            <person name="Salamov A.A."/>
            <person name="Brown D.W."/>
            <person name="Nagy L.G."/>
            <person name="Floudas D."/>
            <person name="Held B.W."/>
            <person name="Levasseur A."/>
            <person name="Lombard V."/>
            <person name="Morin E."/>
            <person name="Otillar R."/>
            <person name="Lindquist E.A."/>
            <person name="Sun H."/>
            <person name="LaButti K.M."/>
            <person name="Schmutz J."/>
            <person name="Jabbour D."/>
            <person name="Luo H."/>
            <person name="Baker S.E."/>
            <person name="Pisabarro A.G."/>
            <person name="Walton J.D."/>
            <person name="Blanchette R.A."/>
            <person name="Henrissat B."/>
            <person name="Martin F."/>
            <person name="Cullen D."/>
            <person name="Hibbett D.S."/>
            <person name="Grigoriev I.V."/>
        </authorList>
    </citation>
    <scope>NUCLEOTIDE SEQUENCE [LARGE SCALE GENOMIC DNA]</scope>
    <source>
        <strain evidence="4">FD-172 SS1</strain>
    </source>
</reference>
<dbReference type="InterPro" id="IPR027417">
    <property type="entry name" value="P-loop_NTPase"/>
</dbReference>
<keyword evidence="1" id="KW-0677">Repeat</keyword>
<evidence type="ECO:0000313" key="3">
    <source>
        <dbReference type="EMBL" id="KDQ13217.1"/>
    </source>
</evidence>